<organism evidence="1 2">
    <name type="scientific">Parelaphostrongylus tenuis</name>
    <name type="common">Meningeal worm</name>
    <dbReference type="NCBI Taxonomy" id="148309"/>
    <lineage>
        <taxon>Eukaryota</taxon>
        <taxon>Metazoa</taxon>
        <taxon>Ecdysozoa</taxon>
        <taxon>Nematoda</taxon>
        <taxon>Chromadorea</taxon>
        <taxon>Rhabditida</taxon>
        <taxon>Rhabditina</taxon>
        <taxon>Rhabditomorpha</taxon>
        <taxon>Strongyloidea</taxon>
        <taxon>Metastrongylidae</taxon>
        <taxon>Parelaphostrongylus</taxon>
    </lineage>
</organism>
<gene>
    <name evidence="1" type="ORF">KIN20_000476</name>
</gene>
<dbReference type="AlphaFoldDB" id="A0AAD5QBI8"/>
<keyword evidence="2" id="KW-1185">Reference proteome</keyword>
<dbReference type="EMBL" id="JAHQIW010000077">
    <property type="protein sequence ID" value="KAJ1345853.1"/>
    <property type="molecule type" value="Genomic_DNA"/>
</dbReference>
<comment type="caution">
    <text evidence="1">The sequence shown here is derived from an EMBL/GenBank/DDBJ whole genome shotgun (WGS) entry which is preliminary data.</text>
</comment>
<accession>A0AAD5QBI8</accession>
<sequence length="76" mass="8645">MKDKLLGLDISLRDQQLIAPCLPMQSRLRRFYALSKKRGKRPYFQGRVDHICVQLVFDIVFCYYATISCGGSCGGV</sequence>
<dbReference type="Proteomes" id="UP001196413">
    <property type="component" value="Unassembled WGS sequence"/>
</dbReference>
<evidence type="ECO:0000313" key="2">
    <source>
        <dbReference type="Proteomes" id="UP001196413"/>
    </source>
</evidence>
<evidence type="ECO:0000313" key="1">
    <source>
        <dbReference type="EMBL" id="KAJ1345853.1"/>
    </source>
</evidence>
<proteinExistence type="predicted"/>
<name>A0AAD5QBI8_PARTN</name>
<reference evidence="1" key="1">
    <citation type="submission" date="2021-06" db="EMBL/GenBank/DDBJ databases">
        <title>Parelaphostrongylus tenuis whole genome reference sequence.</title>
        <authorList>
            <person name="Garwood T.J."/>
            <person name="Larsen P.A."/>
            <person name="Fountain-Jones N.M."/>
            <person name="Garbe J.R."/>
            <person name="Macchietto M.G."/>
            <person name="Kania S.A."/>
            <person name="Gerhold R.W."/>
            <person name="Richards J.E."/>
            <person name="Wolf T.M."/>
        </authorList>
    </citation>
    <scope>NUCLEOTIDE SEQUENCE</scope>
    <source>
        <strain evidence="1">MNPRO001-30</strain>
        <tissue evidence="1">Meninges</tissue>
    </source>
</reference>
<protein>
    <submittedName>
        <fullName evidence="1">Uncharacterized protein</fullName>
    </submittedName>
</protein>